<gene>
    <name evidence="1" type="ORF">GGD88_003486</name>
    <name evidence="2" type="ORF">GGD88_003537</name>
</gene>
<comment type="caution">
    <text evidence="1">The sequence shown here is derived from an EMBL/GenBank/DDBJ whole genome shotgun (WGS) entry which is preliminary data.</text>
</comment>
<proteinExistence type="predicted"/>
<keyword evidence="3" id="KW-1185">Reference proteome</keyword>
<organism evidence="1 3">
    <name type="scientific">Roseospira goensis</name>
    <dbReference type="NCBI Taxonomy" id="391922"/>
    <lineage>
        <taxon>Bacteria</taxon>
        <taxon>Pseudomonadati</taxon>
        <taxon>Pseudomonadota</taxon>
        <taxon>Alphaproteobacteria</taxon>
        <taxon>Rhodospirillales</taxon>
        <taxon>Rhodospirillaceae</taxon>
        <taxon>Roseospira</taxon>
    </lineage>
</organism>
<sequence length="39" mass="4195">MRPLMILVAVVALAVVLAWAPRAQTVTVHGDRNLVWLGG</sequence>
<accession>A0A7W6WMA5</accession>
<name>A0A7W6WMA5_9PROT</name>
<dbReference type="EMBL" id="JACIGI010000052">
    <property type="protein sequence ID" value="MBB4287780.1"/>
    <property type="molecule type" value="Genomic_DNA"/>
</dbReference>
<protein>
    <submittedName>
        <fullName evidence="1">Uncharacterized protein</fullName>
    </submittedName>
</protein>
<evidence type="ECO:0000313" key="3">
    <source>
        <dbReference type="Proteomes" id="UP000555728"/>
    </source>
</evidence>
<evidence type="ECO:0000313" key="1">
    <source>
        <dbReference type="EMBL" id="MBB4287729.1"/>
    </source>
</evidence>
<dbReference type="EMBL" id="JACIGI010000049">
    <property type="protein sequence ID" value="MBB4287729.1"/>
    <property type="molecule type" value="Genomic_DNA"/>
</dbReference>
<dbReference type="Proteomes" id="UP000555728">
    <property type="component" value="Unassembled WGS sequence"/>
</dbReference>
<reference evidence="1 3" key="1">
    <citation type="submission" date="2020-08" db="EMBL/GenBank/DDBJ databases">
        <title>Genome sequencing of Purple Non-Sulfur Bacteria from various extreme environments.</title>
        <authorList>
            <person name="Mayer M."/>
        </authorList>
    </citation>
    <scope>NUCLEOTIDE SEQUENCE [LARGE SCALE GENOMIC DNA]</scope>
    <source>
        <strain evidence="1 3">JA135</strain>
    </source>
</reference>
<evidence type="ECO:0000313" key="2">
    <source>
        <dbReference type="EMBL" id="MBB4287780.1"/>
    </source>
</evidence>
<dbReference type="AlphaFoldDB" id="A0A7W6WMA5"/>